<feature type="chain" id="PRO_5045880529" evidence="1">
    <location>
        <begin position="22"/>
        <end position="154"/>
    </location>
</feature>
<dbReference type="Gene3D" id="3.30.1330.60">
    <property type="entry name" value="OmpA-like domain"/>
    <property type="match status" value="1"/>
</dbReference>
<dbReference type="InterPro" id="IPR036737">
    <property type="entry name" value="OmpA-like_sf"/>
</dbReference>
<feature type="signal peptide" evidence="1">
    <location>
        <begin position="1"/>
        <end position="21"/>
    </location>
</feature>
<dbReference type="EMBL" id="JAUEDK010000005">
    <property type="protein sequence ID" value="MDN0074135.1"/>
    <property type="molecule type" value="Genomic_DNA"/>
</dbReference>
<evidence type="ECO:0000313" key="3">
    <source>
        <dbReference type="EMBL" id="MDN0074135.1"/>
    </source>
</evidence>
<feature type="domain" description="OmpA-like" evidence="2">
    <location>
        <begin position="68"/>
        <end position="137"/>
    </location>
</feature>
<name>A0ABT7XK61_9NEIS</name>
<evidence type="ECO:0000313" key="4">
    <source>
        <dbReference type="Proteomes" id="UP001168540"/>
    </source>
</evidence>
<evidence type="ECO:0000259" key="2">
    <source>
        <dbReference type="Pfam" id="PF00691"/>
    </source>
</evidence>
<organism evidence="3 4">
    <name type="scientific">Crenobacter oryzisoli</name>
    <dbReference type="NCBI Taxonomy" id="3056844"/>
    <lineage>
        <taxon>Bacteria</taxon>
        <taxon>Pseudomonadati</taxon>
        <taxon>Pseudomonadota</taxon>
        <taxon>Betaproteobacteria</taxon>
        <taxon>Neisseriales</taxon>
        <taxon>Neisseriaceae</taxon>
        <taxon>Crenobacter</taxon>
    </lineage>
</organism>
<dbReference type="SUPFAM" id="SSF103088">
    <property type="entry name" value="OmpA-like"/>
    <property type="match status" value="1"/>
</dbReference>
<evidence type="ECO:0000256" key="1">
    <source>
        <dbReference type="SAM" id="SignalP"/>
    </source>
</evidence>
<gene>
    <name evidence="3" type="ORF">QU481_04435</name>
</gene>
<keyword evidence="4" id="KW-1185">Reference proteome</keyword>
<keyword evidence="1" id="KW-0732">Signal</keyword>
<dbReference type="Pfam" id="PF00691">
    <property type="entry name" value="OmpA"/>
    <property type="match status" value="1"/>
</dbReference>
<dbReference type="Proteomes" id="UP001168540">
    <property type="component" value="Unassembled WGS sequence"/>
</dbReference>
<dbReference type="RefSeq" id="WP_289828684.1">
    <property type="nucleotide sequence ID" value="NZ_JAUEDK010000005.1"/>
</dbReference>
<dbReference type="InterPro" id="IPR006665">
    <property type="entry name" value="OmpA-like"/>
</dbReference>
<accession>A0ABT7XK61</accession>
<sequence length="154" mass="15700">MRQRLLIVALFSLLCASCAQKPVAPAAAVSAKGGAAQAAANIDSALARAAALPSGSQSVVTDPTLVSFEKMSVKLSLAAEAQVNALASGLVVAKSITVLGYCNRKEVGNAKAAATARAEAVKSLLVKAGIPESRIKTRTDTVRPMHAVRITFSG</sequence>
<comment type="caution">
    <text evidence="3">The sequence shown here is derived from an EMBL/GenBank/DDBJ whole genome shotgun (WGS) entry which is preliminary data.</text>
</comment>
<protein>
    <submittedName>
        <fullName evidence="3">OmpA family protein</fullName>
    </submittedName>
</protein>
<reference evidence="3" key="1">
    <citation type="submission" date="2023-06" db="EMBL/GenBank/DDBJ databases">
        <authorList>
            <person name="Zhang S."/>
        </authorList>
    </citation>
    <scope>NUCLEOTIDE SEQUENCE</scope>
    <source>
        <strain evidence="3">SG2303</strain>
    </source>
</reference>
<proteinExistence type="predicted"/>